<dbReference type="RefSeq" id="WP_115734729.1">
    <property type="nucleotide sequence ID" value="NZ_BAAAVY010000037.1"/>
</dbReference>
<dbReference type="Proteomes" id="UP000254701">
    <property type="component" value="Unassembled WGS sequence"/>
</dbReference>
<dbReference type="Pfam" id="PF04268">
    <property type="entry name" value="SoxG"/>
    <property type="match status" value="1"/>
</dbReference>
<gene>
    <name evidence="1" type="ORF">NCTC10684_05733</name>
</gene>
<name>A0A381IP85_AMIAI</name>
<proteinExistence type="predicted"/>
<dbReference type="Gene3D" id="3.30.1360.120">
    <property type="entry name" value="Probable tRNA modification gtpase trme, domain 1"/>
    <property type="match status" value="1"/>
</dbReference>
<dbReference type="OrthoDB" id="8098081at2"/>
<evidence type="ECO:0000313" key="2">
    <source>
        <dbReference type="Proteomes" id="UP000254701"/>
    </source>
</evidence>
<sequence>MVDYLWNTQSPLQKALVPGRHGAAGAQAGVTLNEVRDIVLVQVMARRGKAAEAAKAAKKLFGIEAPATPKAVSGKTATLIWSGPDQFTVIAPRTDEASQLAAMAQVFAGSASLSDQSDGRCLIRISGPRGRDAIAKFSSLDLHDLAFPVGAAANTSVDHTAVNLWRDANGADGHPVYNMLVFTSFADSLWHTVVDSSLEYGVDAASARAA</sequence>
<reference evidence="1 2" key="1">
    <citation type="submission" date="2018-06" db="EMBL/GenBank/DDBJ databases">
        <authorList>
            <consortium name="Pathogen Informatics"/>
            <person name="Doyle S."/>
        </authorList>
    </citation>
    <scope>NUCLEOTIDE SEQUENCE [LARGE SCALE GENOMIC DNA]</scope>
    <source>
        <strain evidence="1 2">NCTC10684</strain>
    </source>
</reference>
<dbReference type="SUPFAM" id="SSF103025">
    <property type="entry name" value="Folate-binding domain"/>
    <property type="match status" value="1"/>
</dbReference>
<protein>
    <submittedName>
        <fullName evidence="1">Sarcosine oxidase, gamma subunit family</fullName>
    </submittedName>
</protein>
<dbReference type="Gene3D" id="3.30.70.1520">
    <property type="entry name" value="Heterotetrameric sarcosine oxidase"/>
    <property type="match status" value="1"/>
</dbReference>
<dbReference type="InterPro" id="IPR027266">
    <property type="entry name" value="TrmE/GcvT-like"/>
</dbReference>
<organism evidence="1 2">
    <name type="scientific">Aminobacter aminovorans</name>
    <name type="common">Chelatobacter heintzii</name>
    <dbReference type="NCBI Taxonomy" id="83263"/>
    <lineage>
        <taxon>Bacteria</taxon>
        <taxon>Pseudomonadati</taxon>
        <taxon>Pseudomonadota</taxon>
        <taxon>Alphaproteobacteria</taxon>
        <taxon>Hyphomicrobiales</taxon>
        <taxon>Phyllobacteriaceae</taxon>
        <taxon>Aminobacter</taxon>
    </lineage>
</organism>
<dbReference type="AlphaFoldDB" id="A0A381IP85"/>
<dbReference type="EMBL" id="UFSM01000005">
    <property type="protein sequence ID" value="SUY29500.1"/>
    <property type="molecule type" value="Genomic_DNA"/>
</dbReference>
<dbReference type="InterPro" id="IPR007375">
    <property type="entry name" value="SoxG"/>
</dbReference>
<evidence type="ECO:0000313" key="1">
    <source>
        <dbReference type="EMBL" id="SUY29500.1"/>
    </source>
</evidence>
<accession>A0A381IP85</accession>